<dbReference type="SUPFAM" id="SSF52317">
    <property type="entry name" value="Class I glutamine amidotransferase-like"/>
    <property type="match status" value="1"/>
</dbReference>
<dbReference type="PANTHER" id="PTHR42695">
    <property type="entry name" value="GLUTAMINE AMIDOTRANSFERASE YLR126C-RELATED"/>
    <property type="match status" value="1"/>
</dbReference>
<dbReference type="OrthoDB" id="5196541at2"/>
<dbReference type="STRING" id="1161099.SAMN05444817_102272"/>
<reference evidence="3" key="1">
    <citation type="submission" date="2017-01" db="EMBL/GenBank/DDBJ databases">
        <authorList>
            <person name="Varghese N."/>
            <person name="Submissions S."/>
        </authorList>
    </citation>
    <scope>NUCLEOTIDE SEQUENCE [LARGE SCALE GENOMIC DNA]</scope>
    <source>
        <strain evidence="3">DSM 44531</strain>
    </source>
</reference>
<dbReference type="Gene3D" id="3.40.50.880">
    <property type="match status" value="1"/>
</dbReference>
<dbReference type="RefSeq" id="WP_076598578.1">
    <property type="nucleotide sequence ID" value="NZ_CP046976.1"/>
</dbReference>
<dbReference type="Proteomes" id="UP000186292">
    <property type="component" value="Unassembled WGS sequence"/>
</dbReference>
<keyword evidence="3" id="KW-1185">Reference proteome</keyword>
<dbReference type="InterPro" id="IPR044992">
    <property type="entry name" value="ChyE-like"/>
</dbReference>
<evidence type="ECO:0000313" key="2">
    <source>
        <dbReference type="EMBL" id="SIS41738.1"/>
    </source>
</evidence>
<evidence type="ECO:0000313" key="3">
    <source>
        <dbReference type="Proteomes" id="UP000186292"/>
    </source>
</evidence>
<proteinExistence type="predicted"/>
<dbReference type="InterPro" id="IPR029062">
    <property type="entry name" value="Class_I_gatase-like"/>
</dbReference>
<name>A0A1N7IXA7_9CORY</name>
<dbReference type="InterPro" id="IPR017926">
    <property type="entry name" value="GATASE"/>
</dbReference>
<organism evidence="2 3">
    <name type="scientific">Corynebacterium appendicis CIP 107643</name>
    <dbReference type="NCBI Taxonomy" id="1161099"/>
    <lineage>
        <taxon>Bacteria</taxon>
        <taxon>Bacillati</taxon>
        <taxon>Actinomycetota</taxon>
        <taxon>Actinomycetes</taxon>
        <taxon>Mycobacteriales</taxon>
        <taxon>Corynebacteriaceae</taxon>
        <taxon>Corynebacterium</taxon>
    </lineage>
</organism>
<dbReference type="PROSITE" id="PS51273">
    <property type="entry name" value="GATASE_TYPE_1"/>
    <property type="match status" value="1"/>
</dbReference>
<dbReference type="EMBL" id="FTOF01000002">
    <property type="protein sequence ID" value="SIS41738.1"/>
    <property type="molecule type" value="Genomic_DNA"/>
</dbReference>
<dbReference type="CDD" id="cd01741">
    <property type="entry name" value="GATase1_1"/>
    <property type="match status" value="1"/>
</dbReference>
<feature type="domain" description="Glutamine amidotransferase" evidence="1">
    <location>
        <begin position="55"/>
        <end position="198"/>
    </location>
</feature>
<dbReference type="GO" id="GO:0005829">
    <property type="term" value="C:cytosol"/>
    <property type="evidence" value="ECO:0007669"/>
    <property type="project" value="TreeGrafter"/>
</dbReference>
<evidence type="ECO:0000259" key="1">
    <source>
        <dbReference type="Pfam" id="PF00117"/>
    </source>
</evidence>
<sequence length="241" mass="26184">MSRLLFLSLRDGAIGPDVSMAEYNDVLNATGLMPEQLERRMIPDEHTPLGSLDGFDGIIVGGSSLNITNDEWSPWQHHVDEVLGEVVAGPLPVFFVCFGLSWLTHHLGGSVAHTHPEAAGPTVVKLLPAAAQDPLTAGLPAEFAALTGHTENAEPHPAELELLASGPTCPVQIVRYGDHVWASQFHAEMDHAAMKARMDFFFDYGYFPAEEYDAIVASLPGVNTTYSNELLRRFTAYCGLN</sequence>
<protein>
    <submittedName>
        <fullName evidence="2">GMP synthase (Glutamine-hydrolysing)</fullName>
    </submittedName>
</protein>
<dbReference type="Pfam" id="PF00117">
    <property type="entry name" value="GATase"/>
    <property type="match status" value="1"/>
</dbReference>
<gene>
    <name evidence="2" type="ORF">SAMN05444817_102272</name>
</gene>
<dbReference type="AlphaFoldDB" id="A0A1N7IXA7"/>
<dbReference type="PANTHER" id="PTHR42695:SF5">
    <property type="entry name" value="GLUTAMINE AMIDOTRANSFERASE YLR126C-RELATED"/>
    <property type="match status" value="1"/>
</dbReference>
<accession>A0A1N7IXA7</accession>